<evidence type="ECO:0000313" key="4">
    <source>
        <dbReference type="Proteomes" id="UP000183994"/>
    </source>
</evidence>
<dbReference type="InterPro" id="IPR005149">
    <property type="entry name" value="Tscrpt_reg_PadR_N"/>
</dbReference>
<dbReference type="STRING" id="1121393.SAMN02745216_05053"/>
<name>A0A1M6ZXG5_9BACT</name>
<dbReference type="AlphaFoldDB" id="A0A1M6ZXG5"/>
<dbReference type="PANTHER" id="PTHR43252:SF6">
    <property type="entry name" value="NEGATIVE TRANSCRIPTION REGULATOR PADR"/>
    <property type="match status" value="1"/>
</dbReference>
<keyword evidence="4" id="KW-1185">Reference proteome</keyword>
<dbReference type="Pfam" id="PF10400">
    <property type="entry name" value="Vir_act_alpha_C"/>
    <property type="match status" value="1"/>
</dbReference>
<dbReference type="EMBL" id="FQZU01000062">
    <property type="protein sequence ID" value="SHL35124.1"/>
    <property type="molecule type" value="Genomic_DNA"/>
</dbReference>
<feature type="domain" description="Transcription regulator PadR C-terminal" evidence="2">
    <location>
        <begin position="95"/>
        <end position="170"/>
    </location>
</feature>
<dbReference type="Gene3D" id="1.10.10.10">
    <property type="entry name" value="Winged helix-like DNA-binding domain superfamily/Winged helix DNA-binding domain"/>
    <property type="match status" value="1"/>
</dbReference>
<gene>
    <name evidence="3" type="ORF">SAMN02745216_05053</name>
</gene>
<reference evidence="4" key="1">
    <citation type="submission" date="2016-11" db="EMBL/GenBank/DDBJ databases">
        <authorList>
            <person name="Varghese N."/>
            <person name="Submissions S."/>
        </authorList>
    </citation>
    <scope>NUCLEOTIDE SEQUENCE [LARGE SCALE GENOMIC DNA]</scope>
    <source>
        <strain evidence="4">DSM 16219</strain>
    </source>
</reference>
<protein>
    <submittedName>
        <fullName evidence="3">DNA-binding transcriptional regulator, PadR family</fullName>
    </submittedName>
</protein>
<feature type="domain" description="Transcription regulator PadR N-terminal" evidence="1">
    <location>
        <begin position="7"/>
        <end position="83"/>
    </location>
</feature>
<dbReference type="GO" id="GO:0003677">
    <property type="term" value="F:DNA binding"/>
    <property type="evidence" value="ECO:0007669"/>
    <property type="project" value="UniProtKB-KW"/>
</dbReference>
<dbReference type="RefSeq" id="WP_073479024.1">
    <property type="nucleotide sequence ID" value="NZ_FQZU01000062.1"/>
</dbReference>
<dbReference type="InterPro" id="IPR018309">
    <property type="entry name" value="Tscrpt_reg_PadR_C"/>
</dbReference>
<sequence length="178" mass="20723">MSVKYSILGLLHYEDMHGYRIKEHIEKNFGYMWSVNYGQIYPNLKKLEQEGLISMREEVQNGKKGPPKKLYSLTDAGREAFQEWLAGSPERSMLLRDPFLMRFVFFGFGDKGRALELIDEQIMAYEGDLAGRLSKKEKWRTKDVFVNQLAELGIEMNKMMLSWLKETRKKVAAGGEEQ</sequence>
<dbReference type="Pfam" id="PF03551">
    <property type="entry name" value="PadR"/>
    <property type="match status" value="1"/>
</dbReference>
<accession>A0A1M6ZXG5</accession>
<dbReference type="InterPro" id="IPR036388">
    <property type="entry name" value="WH-like_DNA-bd_sf"/>
</dbReference>
<dbReference type="PANTHER" id="PTHR43252">
    <property type="entry name" value="TRANSCRIPTIONAL REGULATOR YQJI"/>
    <property type="match status" value="1"/>
</dbReference>
<evidence type="ECO:0000259" key="2">
    <source>
        <dbReference type="Pfam" id="PF10400"/>
    </source>
</evidence>
<proteinExistence type="predicted"/>
<keyword evidence="3" id="KW-0238">DNA-binding</keyword>
<evidence type="ECO:0000313" key="3">
    <source>
        <dbReference type="EMBL" id="SHL35124.1"/>
    </source>
</evidence>
<evidence type="ECO:0000259" key="1">
    <source>
        <dbReference type="Pfam" id="PF03551"/>
    </source>
</evidence>
<dbReference type="OrthoDB" id="154521at2"/>
<dbReference type="Proteomes" id="UP000183994">
    <property type="component" value="Unassembled WGS sequence"/>
</dbReference>
<organism evidence="3 4">
    <name type="scientific">Desulfatibacillum alkenivorans DSM 16219</name>
    <dbReference type="NCBI Taxonomy" id="1121393"/>
    <lineage>
        <taxon>Bacteria</taxon>
        <taxon>Pseudomonadati</taxon>
        <taxon>Thermodesulfobacteriota</taxon>
        <taxon>Desulfobacteria</taxon>
        <taxon>Desulfobacterales</taxon>
        <taxon>Desulfatibacillaceae</taxon>
        <taxon>Desulfatibacillum</taxon>
    </lineage>
</organism>
<dbReference type="SUPFAM" id="SSF46785">
    <property type="entry name" value="Winged helix' DNA-binding domain"/>
    <property type="match status" value="1"/>
</dbReference>
<dbReference type="InterPro" id="IPR036390">
    <property type="entry name" value="WH_DNA-bd_sf"/>
</dbReference>